<gene>
    <name evidence="2" type="ORF">LENED_011393</name>
</gene>
<feature type="transmembrane region" description="Helical" evidence="1">
    <location>
        <begin position="132"/>
        <end position="158"/>
    </location>
</feature>
<sequence length="414" mass="46518">MCQSALIHSASPAASAGTLALVLQLYFSVHSALSRDGIRFQRLWLRLAFALPYVVTLTLMTSVLVMSNAPGTVFIVSQYCSVNQLIPGRLAAGFTVVLIIPILFLNALIYVRLRKHWSEFRSSRLRNATSMIIRATMFSICGVFAFFVGIIFFTIIFPKRPGETEEDEVARLSKEYEVLNVILGLFPVFVVVIFGTQRDILRRLLFWQDQTSSSRTQEYPIPEISLELSISHPGQGEGDPGLDSALHSSTRIDYSEAHTATGLVDDFQTKYNDYQSPRSENTSFTVQLSLSRIKSTFPSVLERLHHRSFRHDLLPPGNFSFMGGLNTRHIMFQHGFDAGYNPIPFSLLPGTNRGRTLRTIHEEQVWESSRCEPQICVHSILPLFLDTRAVDATDINLGYSSRDAIVTCCKNKSI</sequence>
<dbReference type="EMBL" id="BDGU01001052">
    <property type="protein sequence ID" value="GAW09249.1"/>
    <property type="molecule type" value="Genomic_DNA"/>
</dbReference>
<accession>A0A1Q3EPX4</accession>
<reference evidence="2 3" key="1">
    <citation type="submission" date="2016-08" db="EMBL/GenBank/DDBJ databases">
        <authorList>
            <consortium name="Lentinula edodes genome sequencing consortium"/>
            <person name="Sakamoto Y."/>
            <person name="Nakade K."/>
            <person name="Sato S."/>
            <person name="Yoshida Y."/>
            <person name="Miyazaki K."/>
            <person name="Natsume S."/>
            <person name="Konno N."/>
        </authorList>
    </citation>
    <scope>NUCLEOTIDE SEQUENCE [LARGE SCALE GENOMIC DNA]</scope>
    <source>
        <strain evidence="2 3">NBRC 111202</strain>
    </source>
</reference>
<keyword evidence="3" id="KW-1185">Reference proteome</keyword>
<feature type="transmembrane region" description="Helical" evidence="1">
    <location>
        <begin position="178"/>
        <end position="196"/>
    </location>
</feature>
<dbReference type="STRING" id="5353.A0A1Q3EPX4"/>
<protein>
    <submittedName>
        <fullName evidence="2">Uncharacterized protein</fullName>
    </submittedName>
</protein>
<organism evidence="2 3">
    <name type="scientific">Lentinula edodes</name>
    <name type="common">Shiitake mushroom</name>
    <name type="synonym">Lentinus edodes</name>
    <dbReference type="NCBI Taxonomy" id="5353"/>
    <lineage>
        <taxon>Eukaryota</taxon>
        <taxon>Fungi</taxon>
        <taxon>Dikarya</taxon>
        <taxon>Basidiomycota</taxon>
        <taxon>Agaricomycotina</taxon>
        <taxon>Agaricomycetes</taxon>
        <taxon>Agaricomycetidae</taxon>
        <taxon>Agaricales</taxon>
        <taxon>Marasmiineae</taxon>
        <taxon>Omphalotaceae</taxon>
        <taxon>Lentinula</taxon>
    </lineage>
</organism>
<name>A0A1Q3EPX4_LENED</name>
<evidence type="ECO:0000313" key="3">
    <source>
        <dbReference type="Proteomes" id="UP000188533"/>
    </source>
</evidence>
<feature type="transmembrane region" description="Helical" evidence="1">
    <location>
        <begin position="6"/>
        <end position="27"/>
    </location>
</feature>
<keyword evidence="1" id="KW-0472">Membrane</keyword>
<feature type="transmembrane region" description="Helical" evidence="1">
    <location>
        <begin position="90"/>
        <end position="111"/>
    </location>
</feature>
<dbReference type="Proteomes" id="UP000188533">
    <property type="component" value="Unassembled WGS sequence"/>
</dbReference>
<evidence type="ECO:0000313" key="2">
    <source>
        <dbReference type="EMBL" id="GAW09249.1"/>
    </source>
</evidence>
<keyword evidence="1" id="KW-0812">Transmembrane</keyword>
<feature type="transmembrane region" description="Helical" evidence="1">
    <location>
        <begin position="47"/>
        <end position="70"/>
    </location>
</feature>
<reference evidence="2 3" key="2">
    <citation type="submission" date="2017-02" db="EMBL/GenBank/DDBJ databases">
        <title>A genome survey and senescence transcriptome analysis in Lentinula edodes.</title>
        <authorList>
            <person name="Sakamoto Y."/>
            <person name="Nakade K."/>
            <person name="Sato S."/>
            <person name="Yoshida Y."/>
            <person name="Miyazaki K."/>
            <person name="Natsume S."/>
            <person name="Konno N."/>
        </authorList>
    </citation>
    <scope>NUCLEOTIDE SEQUENCE [LARGE SCALE GENOMIC DNA]</scope>
    <source>
        <strain evidence="2 3">NBRC 111202</strain>
    </source>
</reference>
<comment type="caution">
    <text evidence="2">The sequence shown here is derived from an EMBL/GenBank/DDBJ whole genome shotgun (WGS) entry which is preliminary data.</text>
</comment>
<proteinExistence type="predicted"/>
<dbReference type="AlphaFoldDB" id="A0A1Q3EPX4"/>
<keyword evidence="1" id="KW-1133">Transmembrane helix</keyword>
<evidence type="ECO:0000256" key="1">
    <source>
        <dbReference type="SAM" id="Phobius"/>
    </source>
</evidence>